<feature type="domain" description="Sushi" evidence="5">
    <location>
        <begin position="984"/>
        <end position="1042"/>
    </location>
</feature>
<name>A0A835P3E2_9PASS</name>
<feature type="domain" description="Sushi" evidence="5">
    <location>
        <begin position="436"/>
        <end position="493"/>
    </location>
</feature>
<dbReference type="InterPro" id="IPR000436">
    <property type="entry name" value="Sushi_SCR_CCP_dom"/>
</dbReference>
<accession>A0A835P3E2</accession>
<evidence type="ECO:0000256" key="2">
    <source>
        <dbReference type="ARBA" id="ARBA00022729"/>
    </source>
</evidence>
<feature type="domain" description="Sushi" evidence="5">
    <location>
        <begin position="857"/>
        <end position="914"/>
    </location>
</feature>
<reference evidence="7 8" key="2">
    <citation type="journal article" date="2021" name="J. Hered.">
        <title>Feather Gene Expression Elucidates the Developmental Basis of Plumage Iridescence in African Starlings.</title>
        <authorList>
            <person name="Rubenstein D.R."/>
            <person name="Corvelo A."/>
            <person name="MacManes M.D."/>
            <person name="Maia R."/>
            <person name="Narzisi G."/>
            <person name="Rousaki A."/>
            <person name="Vandenabeele P."/>
            <person name="Shawkey M.D."/>
            <person name="Solomon J."/>
        </authorList>
    </citation>
    <scope>NUCLEOTIDE SEQUENCE [LARGE SCALE GENOMIC DNA]</scope>
    <source>
        <strain evidence="7">SS15</strain>
    </source>
</reference>
<feature type="domain" description="Sushi" evidence="5">
    <location>
        <begin position="1102"/>
        <end position="1160"/>
    </location>
</feature>
<feature type="disulfide bond" evidence="4">
    <location>
        <begin position="676"/>
        <end position="719"/>
    </location>
</feature>
<feature type="domain" description="Sushi" evidence="5">
    <location>
        <begin position="319"/>
        <end position="369"/>
    </location>
</feature>
<feature type="disulfide bond" evidence="4">
    <location>
        <begin position="1165"/>
        <end position="1208"/>
    </location>
</feature>
<feature type="disulfide bond" evidence="4">
    <location>
        <begin position="230"/>
        <end position="257"/>
    </location>
</feature>
<keyword evidence="2" id="KW-0732">Signal</keyword>
<feature type="domain" description="Sushi" evidence="5">
    <location>
        <begin position="614"/>
        <end position="671"/>
    </location>
</feature>
<dbReference type="PROSITE" id="PS50923">
    <property type="entry name" value="SUSHI"/>
    <property type="match status" value="16"/>
</dbReference>
<dbReference type="InterPro" id="IPR051503">
    <property type="entry name" value="ComplSys_Reg/VirEntry_Med"/>
</dbReference>
<dbReference type="FunFam" id="2.10.70.10:FF:000060">
    <property type="entry name" value="Complement inhibitory factor H"/>
    <property type="match status" value="1"/>
</dbReference>
<feature type="domain" description="Sushi" evidence="5">
    <location>
        <begin position="134"/>
        <end position="194"/>
    </location>
</feature>
<dbReference type="Proteomes" id="UP000618051">
    <property type="component" value="Unassembled WGS sequence"/>
</dbReference>
<sequence length="1767" mass="198248">NRSGRDSAHFRATRGLVHPNPLASVVTWKGAVGTREQQHCVTGEQAAGKWMSFLGYAALLLCWLHCAAQRACEAPPPRRVKEVPTKRWDKPPYPHGTQATYNCRPGYIKIGRVAFQCLDGEWKQMAPVAECRNKPCGHPGDTEYGFFELTSGSEFVFGARVEYRCNDGYQMLSQRNYRECQADGWSNDIPHCEVIKCLPVQEPENGRIIMTGAFELGQEYSFGQVVNFECNAKHKLIGSREIICSANGKWSNDVPQCQEIICDVPEIPHGYVRSPKKFYKENEIMQFFCEEGYKYDNKADALCTESGWNPPPHCTVISSGNFRPQKDKYTLGNRITVECDAGYHFKVMTGSTTAECTKNGWVPEPACVRKPCDYPVIENGGLSSSYEYGRHHYFPKGFRQSVYYYCLNGYSTPTGAYWAQITCSETGWSPQPKCLKKCSIRGLENGYFPHHDRDDFYKEGERVRYVCYNDYQAQHEEVTCTRNGWAPPPRCTRTKKCQNINFENGHLNSESGTFHLKEKISYACRAGFVTPEGQGTGHTQCQESGWTPPPKCIKSCQAPGHISIHHTNKTLFMPEDTIEYSCLEGYKTTNNMPTDTTMCGKNGEWSPEPQCHEIKCTLLPLRNGDFSPKEGKYLSGAVVKFTCAKNHIRVGPASTQCYHFGWFPSPPVCQASVRGCGPPPEITNGSIVDGFVEQYQHGDRKQYECDGELKLVGSKEIECIDGQWSSPPSCIEDKTPCESPSSIPNVVLHQADQSQFSHGDEVTCGCKPGSDNTEEMKIKCLNGEWKPLPVCADASPQCVIPEDVKLVRSGQYAMARRKTGFHKVIYYICTLTDKNVKQATCVSGSWTPEIACTAEESMCPPPPQVSGAQQTTVGRNYRNGSKAAFSCLDGFQLVGTKEITCTEGKWQSPPHCVERPCLPPQSVECADAPRLENPNLKIEREGKTIYLPGARFKYVSRSGYMLNGPTETNCSMGKWTEAPSCLEMSCGSVPEVTNAQFEGRKKTFYEPGETIRYECDPGFLIVGSPEIICRKGNWTAPPFCEDVSCGAAPEIPNGHIVNPPRERYLPGDRVYYQCESNFQMTDGNHIFCSNGQWSQAPVCRDVTCEPPPEIAGGRIEGIKKSRYVPGESAEYQCWKNFKMTGDSTVVCQNGTWTELPKCKGQAGRCGTPPTIQSGELLVFPLQEYQQGDTVEYKCPDFYILKGSPIITCLNGQWTSPPVCLVACTASEEDMNTNNIQLKWVDESKLYSTSGDYIEFRCKLGYLQDPSSSSFRVQCVEGTLKYPRCTAGGNCVLDTNTMDRNNIRLQSRSSQSQRYRSGDSIVFECKRGYQQLSQIETFRAQCLNGVITYPQIIKVGVNGNGRREPSCGNGRALKKPTQSFQGSLPGKGDMIAVKMYNSFLQLPPCVFLKSILAFLFQHTLGMTAVPYYTVLEIKLYQILLQNGSVCSKIQHNPRGKSKLGLHRMLAAAHYFSPFQFLIKCTVLKKRNLISANKLILFGTEYFEQARLKLQIISYCLIIMQANHTLSLQTFQFPGLREELPPPFYSLAKQRKSAMVTLCPPRRWNGSLEKTISLFTFKLDEISIIGNFLVGVLYIVLSGIHKSTTEKFKSPGQDETTDIKTQLKKKKKPESLKSIVQEAIANSCKLPEDTQQERPAKNLILVHPHVSGIFINSNKREKMPFKRGRITVLHIQKLRLSRKLRHGLKNHFSSVVSLHRSTHQYRQRAMSIFLLHTAFPQSLSFPRIETSMSHFTQSGASYSWEENTAVKTN</sequence>
<dbReference type="FunFam" id="2.10.70.10:FF:000026">
    <property type="entry name" value="Complement inhibitory factor H"/>
    <property type="match status" value="1"/>
</dbReference>
<feature type="domain" description="Sushi" evidence="5">
    <location>
        <begin position="554"/>
        <end position="613"/>
    </location>
</feature>
<keyword evidence="1 4" id="KW-0768">Sushi</keyword>
<dbReference type="EMBL" id="JADDUC020000009">
    <property type="protein sequence ID" value="KAI1236602.1"/>
    <property type="molecule type" value="Genomic_DNA"/>
</dbReference>
<keyword evidence="3 4" id="KW-1015">Disulfide bond</keyword>
<protein>
    <submittedName>
        <fullName evidence="7">Complement factor H</fullName>
    </submittedName>
</protein>
<dbReference type="OrthoDB" id="10051774at2759"/>
<dbReference type="Pfam" id="PF00084">
    <property type="entry name" value="Sushi"/>
    <property type="match status" value="17"/>
</dbReference>
<dbReference type="PANTHER" id="PTHR45785:SF7">
    <property type="entry name" value="COMPLEMENT FACTOR H"/>
    <property type="match status" value="1"/>
</dbReference>
<dbReference type="SMART" id="SM00032">
    <property type="entry name" value="CCP"/>
    <property type="match status" value="21"/>
</dbReference>
<gene>
    <name evidence="7" type="ORF">IHE44_0014855</name>
    <name evidence="6" type="ORF">IHE44_013962</name>
</gene>
<feature type="non-terminal residue" evidence="6">
    <location>
        <position position="1767"/>
    </location>
</feature>
<feature type="disulfide bond" evidence="4">
    <location>
        <begin position="556"/>
        <end position="599"/>
    </location>
</feature>
<feature type="domain" description="Sushi" evidence="5">
    <location>
        <begin position="70"/>
        <end position="133"/>
    </location>
</feature>
<evidence type="ECO:0000259" key="5">
    <source>
        <dbReference type="PROSITE" id="PS50923"/>
    </source>
</evidence>
<dbReference type="GO" id="GO:0001851">
    <property type="term" value="F:complement component C3b binding"/>
    <property type="evidence" value="ECO:0007669"/>
    <property type="project" value="TreeGrafter"/>
</dbReference>
<dbReference type="InterPro" id="IPR035976">
    <property type="entry name" value="Sushi/SCR/CCP_sf"/>
</dbReference>
<dbReference type="EMBL" id="JADDUC010000009">
    <property type="protein sequence ID" value="KAG0131437.1"/>
    <property type="molecule type" value="Genomic_DNA"/>
</dbReference>
<comment type="caution">
    <text evidence="6">The sequence shown here is derived from an EMBL/GenBank/DDBJ whole genome shotgun (WGS) entry which is preliminary data.</text>
</comment>
<feature type="domain" description="Sushi" evidence="5">
    <location>
        <begin position="1163"/>
        <end position="1221"/>
    </location>
</feature>
<feature type="domain" description="Sushi" evidence="5">
    <location>
        <begin position="923"/>
        <end position="983"/>
    </location>
</feature>
<organism evidence="6">
    <name type="scientific">Lamprotornis superbus</name>
    <dbReference type="NCBI Taxonomy" id="245042"/>
    <lineage>
        <taxon>Eukaryota</taxon>
        <taxon>Metazoa</taxon>
        <taxon>Chordata</taxon>
        <taxon>Craniata</taxon>
        <taxon>Vertebrata</taxon>
        <taxon>Euteleostomi</taxon>
        <taxon>Archelosauria</taxon>
        <taxon>Archosauria</taxon>
        <taxon>Dinosauria</taxon>
        <taxon>Saurischia</taxon>
        <taxon>Theropoda</taxon>
        <taxon>Coelurosauria</taxon>
        <taxon>Aves</taxon>
        <taxon>Neognathae</taxon>
        <taxon>Neoaves</taxon>
        <taxon>Telluraves</taxon>
        <taxon>Australaves</taxon>
        <taxon>Passeriformes</taxon>
        <taxon>Sturnidae</taxon>
        <taxon>Lamprotornis</taxon>
    </lineage>
</organism>
<feature type="domain" description="Sushi" evidence="5">
    <location>
        <begin position="674"/>
        <end position="732"/>
    </location>
</feature>
<dbReference type="CDD" id="cd00033">
    <property type="entry name" value="CCP"/>
    <property type="match status" value="14"/>
</dbReference>
<evidence type="ECO:0000256" key="4">
    <source>
        <dbReference type="PROSITE-ProRule" id="PRU00302"/>
    </source>
</evidence>
<keyword evidence="8" id="KW-1185">Reference proteome</keyword>
<feature type="domain" description="Sushi" evidence="5">
    <location>
        <begin position="1043"/>
        <end position="1101"/>
    </location>
</feature>
<proteinExistence type="predicted"/>
<comment type="caution">
    <text evidence="4">Lacks conserved residue(s) required for the propagation of feature annotation.</text>
</comment>
<dbReference type="SUPFAM" id="SSF57535">
    <property type="entry name" value="Complement control module/SCR domain"/>
    <property type="match status" value="19"/>
</dbReference>
<dbReference type="GO" id="GO:0005615">
    <property type="term" value="C:extracellular space"/>
    <property type="evidence" value="ECO:0007669"/>
    <property type="project" value="TreeGrafter"/>
</dbReference>
<feature type="domain" description="Sushi" evidence="5">
    <location>
        <begin position="260"/>
        <end position="316"/>
    </location>
</feature>
<feature type="domain" description="Sushi" evidence="5">
    <location>
        <begin position="195"/>
        <end position="259"/>
    </location>
</feature>
<dbReference type="GO" id="GO:0006956">
    <property type="term" value="P:complement activation"/>
    <property type="evidence" value="ECO:0007669"/>
    <property type="project" value="TreeGrafter"/>
</dbReference>
<feature type="disulfide bond" evidence="4">
    <location>
        <begin position="986"/>
        <end position="1029"/>
    </location>
</feature>
<evidence type="ECO:0000313" key="7">
    <source>
        <dbReference type="EMBL" id="KAI1236602.1"/>
    </source>
</evidence>
<reference evidence="7" key="3">
    <citation type="submission" date="2022-01" db="EMBL/GenBank/DDBJ databases">
        <authorList>
            <person name="Rubenstein D.R."/>
        </authorList>
    </citation>
    <scope>NUCLEOTIDE SEQUENCE</scope>
    <source>
        <strain evidence="7">SS15</strain>
        <tissue evidence="7">Liver</tissue>
    </source>
</reference>
<feature type="disulfide bond" evidence="4">
    <location>
        <begin position="1104"/>
        <end position="1147"/>
    </location>
</feature>
<feature type="disulfide bond" evidence="4">
    <location>
        <begin position="165"/>
        <end position="192"/>
    </location>
</feature>
<dbReference type="Gene3D" id="2.10.70.10">
    <property type="entry name" value="Complement Module, domain 1"/>
    <property type="match status" value="20"/>
</dbReference>
<evidence type="ECO:0000313" key="6">
    <source>
        <dbReference type="EMBL" id="KAG0131437.1"/>
    </source>
</evidence>
<feature type="disulfide bond" evidence="4">
    <location>
        <begin position="1045"/>
        <end position="1088"/>
    </location>
</feature>
<feature type="disulfide bond" evidence="4">
    <location>
        <begin position="737"/>
        <end position="780"/>
    </location>
</feature>
<evidence type="ECO:0000313" key="8">
    <source>
        <dbReference type="Proteomes" id="UP000618051"/>
    </source>
</evidence>
<feature type="domain" description="Sushi" evidence="5">
    <location>
        <begin position="735"/>
        <end position="793"/>
    </location>
</feature>
<reference evidence="6" key="1">
    <citation type="submission" date="2020-10" db="EMBL/GenBank/DDBJ databases">
        <title>Feather gene expression reveals the developmental basis of iridescence in African starlings.</title>
        <authorList>
            <person name="Rubenstein D.R."/>
        </authorList>
    </citation>
    <scope>NUCLEOTIDE SEQUENCE</scope>
    <source>
        <strain evidence="6">SS15</strain>
        <tissue evidence="6">Liver</tissue>
    </source>
</reference>
<dbReference type="PANTHER" id="PTHR45785">
    <property type="entry name" value="COMPLEMENT FACTOR H-RELATED"/>
    <property type="match status" value="1"/>
</dbReference>
<evidence type="ECO:0000256" key="1">
    <source>
        <dbReference type="ARBA" id="ARBA00022659"/>
    </source>
</evidence>
<evidence type="ECO:0000256" key="3">
    <source>
        <dbReference type="ARBA" id="ARBA00023157"/>
    </source>
</evidence>